<protein>
    <submittedName>
        <fullName evidence="3">Uncharacterized protein</fullName>
    </submittedName>
</protein>
<reference evidence="3" key="1">
    <citation type="submission" date="2020-03" db="EMBL/GenBank/DDBJ databases">
        <title>A high-quality chromosome-level genome assembly of a woody plant with both climbing and erect habits, Rhamnella rubrinervis.</title>
        <authorList>
            <person name="Lu Z."/>
            <person name="Yang Y."/>
            <person name="Zhu X."/>
            <person name="Sun Y."/>
        </authorList>
    </citation>
    <scope>NUCLEOTIDE SEQUENCE</scope>
    <source>
        <strain evidence="3">BYM</strain>
        <tissue evidence="3">Leaf</tissue>
    </source>
</reference>
<name>A0A8K0HKR8_9ROSA</name>
<feature type="region of interest" description="Disordered" evidence="2">
    <location>
        <begin position="1"/>
        <end position="49"/>
    </location>
</feature>
<keyword evidence="4" id="KW-1185">Reference proteome</keyword>
<evidence type="ECO:0000313" key="3">
    <source>
        <dbReference type="EMBL" id="KAF3453858.1"/>
    </source>
</evidence>
<organism evidence="3 4">
    <name type="scientific">Rhamnella rubrinervis</name>
    <dbReference type="NCBI Taxonomy" id="2594499"/>
    <lineage>
        <taxon>Eukaryota</taxon>
        <taxon>Viridiplantae</taxon>
        <taxon>Streptophyta</taxon>
        <taxon>Embryophyta</taxon>
        <taxon>Tracheophyta</taxon>
        <taxon>Spermatophyta</taxon>
        <taxon>Magnoliopsida</taxon>
        <taxon>eudicotyledons</taxon>
        <taxon>Gunneridae</taxon>
        <taxon>Pentapetalae</taxon>
        <taxon>rosids</taxon>
        <taxon>fabids</taxon>
        <taxon>Rosales</taxon>
        <taxon>Rhamnaceae</taxon>
        <taxon>rhamnoid group</taxon>
        <taxon>Rhamneae</taxon>
        <taxon>Rhamnella</taxon>
    </lineage>
</organism>
<gene>
    <name evidence="3" type="ORF">FNV43_RR04299</name>
</gene>
<accession>A0A8K0HKR8</accession>
<evidence type="ECO:0000313" key="4">
    <source>
        <dbReference type="Proteomes" id="UP000796880"/>
    </source>
</evidence>
<sequence length="206" mass="23465">MNFLREGNQQDDEDHISKSDIATSSGGCYNITAADDESDKYDSEDGASKNDETLTKLYHEMYKKVAKKEENINQLKLKLDNTNKYLKMMNTGTEHGVTKFGRCQSEDFGESGNISNVVLNVATDYYEVITEAMSTEQRQFDDMDSTPSFKAPIINESSSRGEKSYNIDLTRCNFKDSKALCQRWIQLELRIIGLSLDYLPRFLSLL</sequence>
<dbReference type="AlphaFoldDB" id="A0A8K0HKR8"/>
<feature type="coiled-coil region" evidence="1">
    <location>
        <begin position="58"/>
        <end position="85"/>
    </location>
</feature>
<feature type="compositionally biased region" description="Basic and acidic residues" evidence="2">
    <location>
        <begin position="40"/>
        <end position="49"/>
    </location>
</feature>
<comment type="caution">
    <text evidence="3">The sequence shown here is derived from an EMBL/GenBank/DDBJ whole genome shotgun (WGS) entry which is preliminary data.</text>
</comment>
<evidence type="ECO:0000256" key="1">
    <source>
        <dbReference type="SAM" id="Coils"/>
    </source>
</evidence>
<proteinExistence type="predicted"/>
<evidence type="ECO:0000256" key="2">
    <source>
        <dbReference type="SAM" id="MobiDB-lite"/>
    </source>
</evidence>
<dbReference type="Proteomes" id="UP000796880">
    <property type="component" value="Unassembled WGS sequence"/>
</dbReference>
<dbReference type="EMBL" id="VOIH02000002">
    <property type="protein sequence ID" value="KAF3453858.1"/>
    <property type="molecule type" value="Genomic_DNA"/>
</dbReference>
<keyword evidence="1" id="KW-0175">Coiled coil</keyword>